<accession>A0ACC0BN23</accession>
<evidence type="ECO:0000313" key="2">
    <source>
        <dbReference type="Proteomes" id="UP001060085"/>
    </source>
</evidence>
<proteinExistence type="predicted"/>
<dbReference type="Proteomes" id="UP001060085">
    <property type="component" value="Linkage Group LG03"/>
</dbReference>
<name>A0ACC0BN23_CATRO</name>
<gene>
    <name evidence="1" type="ORF">M9H77_14357</name>
</gene>
<comment type="caution">
    <text evidence="1">The sequence shown here is derived from an EMBL/GenBank/DDBJ whole genome shotgun (WGS) entry which is preliminary data.</text>
</comment>
<organism evidence="1 2">
    <name type="scientific">Catharanthus roseus</name>
    <name type="common">Madagascar periwinkle</name>
    <name type="synonym">Vinca rosea</name>
    <dbReference type="NCBI Taxonomy" id="4058"/>
    <lineage>
        <taxon>Eukaryota</taxon>
        <taxon>Viridiplantae</taxon>
        <taxon>Streptophyta</taxon>
        <taxon>Embryophyta</taxon>
        <taxon>Tracheophyta</taxon>
        <taxon>Spermatophyta</taxon>
        <taxon>Magnoliopsida</taxon>
        <taxon>eudicotyledons</taxon>
        <taxon>Gunneridae</taxon>
        <taxon>Pentapetalae</taxon>
        <taxon>asterids</taxon>
        <taxon>lamiids</taxon>
        <taxon>Gentianales</taxon>
        <taxon>Apocynaceae</taxon>
        <taxon>Rauvolfioideae</taxon>
        <taxon>Vinceae</taxon>
        <taxon>Catharanthinae</taxon>
        <taxon>Catharanthus</taxon>
    </lineage>
</organism>
<keyword evidence="2" id="KW-1185">Reference proteome</keyword>
<protein>
    <submittedName>
        <fullName evidence="1">Uncharacterized protein</fullName>
    </submittedName>
</protein>
<evidence type="ECO:0000313" key="1">
    <source>
        <dbReference type="EMBL" id="KAI5673993.1"/>
    </source>
</evidence>
<dbReference type="EMBL" id="CM044703">
    <property type="protein sequence ID" value="KAI5673993.1"/>
    <property type="molecule type" value="Genomic_DNA"/>
</dbReference>
<reference evidence="2" key="1">
    <citation type="journal article" date="2023" name="Nat. Plants">
        <title>Single-cell RNA sequencing provides a high-resolution roadmap for understanding the multicellular compartmentation of specialized metabolism.</title>
        <authorList>
            <person name="Sun S."/>
            <person name="Shen X."/>
            <person name="Li Y."/>
            <person name="Li Y."/>
            <person name="Wang S."/>
            <person name="Li R."/>
            <person name="Zhang H."/>
            <person name="Shen G."/>
            <person name="Guo B."/>
            <person name="Wei J."/>
            <person name="Xu J."/>
            <person name="St-Pierre B."/>
            <person name="Chen S."/>
            <person name="Sun C."/>
        </authorList>
    </citation>
    <scope>NUCLEOTIDE SEQUENCE [LARGE SCALE GENOMIC DNA]</scope>
</reference>
<sequence length="147" mass="16882">MPLQQWRISQISFLTLVPPRAGRIFRPRFPGLPLESYDEEILLKMGNSIGHAVKVDATILAASRGRYTRVCVELNLSKPLILAVTVLGGRRRIEYEGLHLICFECEEYGHRVDVCRRNTPAEQLVPLSSSLLLEHQCNSYRPQRKRR</sequence>